<feature type="region of interest" description="Disordered" evidence="1">
    <location>
        <begin position="38"/>
        <end position="66"/>
    </location>
</feature>
<dbReference type="OrthoDB" id="9998059at2"/>
<dbReference type="STRING" id="1915309.AXG55_02530"/>
<proteinExistence type="predicted"/>
<dbReference type="KEGG" id="saqi:AXG55_02530"/>
<organism evidence="2 3">
    <name type="scientific">Silvanigrella aquatica</name>
    <dbReference type="NCBI Taxonomy" id="1915309"/>
    <lineage>
        <taxon>Bacteria</taxon>
        <taxon>Pseudomonadati</taxon>
        <taxon>Bdellovibrionota</taxon>
        <taxon>Oligoflexia</taxon>
        <taxon>Silvanigrellales</taxon>
        <taxon>Silvanigrellaceae</taxon>
        <taxon>Silvanigrella</taxon>
    </lineage>
</organism>
<dbReference type="AlphaFoldDB" id="A0A1L4CY36"/>
<name>A0A1L4CY36_9BACT</name>
<evidence type="ECO:0000313" key="3">
    <source>
        <dbReference type="Proteomes" id="UP000184731"/>
    </source>
</evidence>
<sequence length="66" mass="7497">MQFISILILIMTFITGCGVKLPPEPLFATSPTNIDNEVTRRKNEKLKSPEFDNTSIKSENKKENNN</sequence>
<dbReference type="RefSeq" id="WP_148696563.1">
    <property type="nucleotide sequence ID" value="NZ_CP017834.1"/>
</dbReference>
<evidence type="ECO:0000256" key="1">
    <source>
        <dbReference type="SAM" id="MobiDB-lite"/>
    </source>
</evidence>
<evidence type="ECO:0000313" key="2">
    <source>
        <dbReference type="EMBL" id="APJ02854.1"/>
    </source>
</evidence>
<evidence type="ECO:0008006" key="4">
    <source>
        <dbReference type="Google" id="ProtNLM"/>
    </source>
</evidence>
<protein>
    <recommendedName>
        <fullName evidence="4">Lipoprotein</fullName>
    </recommendedName>
</protein>
<dbReference type="Proteomes" id="UP000184731">
    <property type="component" value="Chromosome"/>
</dbReference>
<accession>A0A1L4CY36</accession>
<gene>
    <name evidence="2" type="ORF">AXG55_02530</name>
</gene>
<keyword evidence="3" id="KW-1185">Reference proteome</keyword>
<dbReference type="EMBL" id="CP017834">
    <property type="protein sequence ID" value="APJ02854.1"/>
    <property type="molecule type" value="Genomic_DNA"/>
</dbReference>
<feature type="compositionally biased region" description="Basic and acidic residues" evidence="1">
    <location>
        <begin position="38"/>
        <end position="50"/>
    </location>
</feature>
<reference evidence="2 3" key="1">
    <citation type="submission" date="2016-10" db="EMBL/GenBank/DDBJ databases">
        <title>Silvanigrella aquatica sp. nov., isolated from a freshwater lake located in the Black Forest, Germany, description of Silvanigrellaceae fam. nov., Silvanigrellales ord. nov., reclassification of the order Bdellovibrionales in the class Oligoflexia, reclassification of the families Bacteriovoracaceae and Halobacteriovoraceae in the new order Bacteriovoracales ord. nov., and reclassification of the family Pseudobacteriovoracaceae in the order Oligoflexiales.</title>
        <authorList>
            <person name="Hahn M.W."/>
            <person name="Schmidt J."/>
            <person name="Koll U."/>
            <person name="Rohde M."/>
            <person name="Verbag S."/>
            <person name="Pitt A."/>
            <person name="Nakai R."/>
            <person name="Naganuma T."/>
            <person name="Lang E."/>
        </authorList>
    </citation>
    <scope>NUCLEOTIDE SEQUENCE [LARGE SCALE GENOMIC DNA]</scope>
    <source>
        <strain evidence="2 3">MWH-Nonnen-W8red</strain>
    </source>
</reference>